<proteinExistence type="predicted"/>
<reference evidence="9 10" key="1">
    <citation type="submission" date="2019-07" db="EMBL/GenBank/DDBJ databases">
        <title>Whole genome shotgun sequence of Skermanella aerolata NBRC 106429.</title>
        <authorList>
            <person name="Hosoyama A."/>
            <person name="Uohara A."/>
            <person name="Ohji S."/>
            <person name="Ichikawa N."/>
        </authorList>
    </citation>
    <scope>NUCLEOTIDE SEQUENCE [LARGE SCALE GENOMIC DNA]</scope>
    <source>
        <strain evidence="9 10">NBRC 106429</strain>
    </source>
</reference>
<dbReference type="InterPro" id="IPR013767">
    <property type="entry name" value="PAS_fold"/>
</dbReference>
<evidence type="ECO:0000259" key="7">
    <source>
        <dbReference type="PROSITE" id="PS50112"/>
    </source>
</evidence>
<dbReference type="CDD" id="cd02440">
    <property type="entry name" value="AdoMet_MTases"/>
    <property type="match status" value="1"/>
</dbReference>
<dbReference type="PANTHER" id="PTHR24422:SF10">
    <property type="entry name" value="CHEMOTAXIS PROTEIN METHYLTRANSFERASE 2"/>
    <property type="match status" value="1"/>
</dbReference>
<feature type="region of interest" description="Disordered" evidence="6">
    <location>
        <begin position="740"/>
        <end position="761"/>
    </location>
</feature>
<dbReference type="SUPFAM" id="SSF55785">
    <property type="entry name" value="PYP-like sensor domain (PAS domain)"/>
    <property type="match status" value="3"/>
</dbReference>
<feature type="compositionally biased region" description="Basic and acidic residues" evidence="6">
    <location>
        <begin position="745"/>
        <end position="761"/>
    </location>
</feature>
<dbReference type="GO" id="GO:0032259">
    <property type="term" value="P:methylation"/>
    <property type="evidence" value="ECO:0007669"/>
    <property type="project" value="UniProtKB-KW"/>
</dbReference>
<keyword evidence="10" id="KW-1185">Reference proteome</keyword>
<evidence type="ECO:0000256" key="5">
    <source>
        <dbReference type="ARBA" id="ARBA00022691"/>
    </source>
</evidence>
<dbReference type="PRINTS" id="PR00996">
    <property type="entry name" value="CHERMTFRASE"/>
</dbReference>
<dbReference type="Gene3D" id="3.40.50.150">
    <property type="entry name" value="Vaccinia Virus protein VP39"/>
    <property type="match status" value="1"/>
</dbReference>
<comment type="caution">
    <text evidence="9">The sequence shown here is derived from an EMBL/GenBank/DDBJ whole genome shotgun (WGS) entry which is preliminary data.</text>
</comment>
<evidence type="ECO:0000259" key="8">
    <source>
        <dbReference type="PROSITE" id="PS50123"/>
    </source>
</evidence>
<dbReference type="Gene3D" id="1.10.287.620">
    <property type="entry name" value="Helix Hairpins"/>
    <property type="match status" value="1"/>
</dbReference>
<dbReference type="CDD" id="cd00130">
    <property type="entry name" value="PAS"/>
    <property type="match status" value="2"/>
</dbReference>
<dbReference type="SUPFAM" id="SSF53335">
    <property type="entry name" value="S-adenosyl-L-methionine-dependent methyltransferases"/>
    <property type="match status" value="1"/>
</dbReference>
<evidence type="ECO:0000256" key="6">
    <source>
        <dbReference type="SAM" id="MobiDB-lite"/>
    </source>
</evidence>
<evidence type="ECO:0000313" key="9">
    <source>
        <dbReference type="EMBL" id="GEO38597.1"/>
    </source>
</evidence>
<dbReference type="InterPro" id="IPR022642">
    <property type="entry name" value="CheR_C"/>
</dbReference>
<dbReference type="GO" id="GO:0008983">
    <property type="term" value="F:protein-glutamate O-methyltransferase activity"/>
    <property type="evidence" value="ECO:0007669"/>
    <property type="project" value="UniProtKB-EC"/>
</dbReference>
<evidence type="ECO:0000256" key="1">
    <source>
        <dbReference type="ARBA" id="ARBA00001541"/>
    </source>
</evidence>
<evidence type="ECO:0000256" key="4">
    <source>
        <dbReference type="ARBA" id="ARBA00022679"/>
    </source>
</evidence>
<dbReference type="PROSITE" id="PS50112">
    <property type="entry name" value="PAS"/>
    <property type="match status" value="1"/>
</dbReference>
<dbReference type="RefSeq" id="WP_044433330.1">
    <property type="nucleotide sequence ID" value="NZ_BJYZ01000011.1"/>
</dbReference>
<dbReference type="InterPro" id="IPR000014">
    <property type="entry name" value="PAS"/>
</dbReference>
<dbReference type="Pfam" id="PF01739">
    <property type="entry name" value="CheR"/>
    <property type="match status" value="1"/>
</dbReference>
<dbReference type="Pfam" id="PF00989">
    <property type="entry name" value="PAS"/>
    <property type="match status" value="1"/>
</dbReference>
<dbReference type="InterPro" id="IPR029063">
    <property type="entry name" value="SAM-dependent_MTases_sf"/>
</dbReference>
<dbReference type="Gene3D" id="1.10.155.10">
    <property type="entry name" value="Chemotaxis receptor methyltransferase CheR, N-terminal domain"/>
    <property type="match status" value="1"/>
</dbReference>
<dbReference type="SUPFAM" id="SSF90257">
    <property type="entry name" value="Myosin rod fragments"/>
    <property type="match status" value="1"/>
</dbReference>
<dbReference type="PROSITE" id="PS50123">
    <property type="entry name" value="CHER"/>
    <property type="match status" value="1"/>
</dbReference>
<accession>A0A512DQ58</accession>
<keyword evidence="4" id="KW-0808">Transferase</keyword>
<evidence type="ECO:0000256" key="3">
    <source>
        <dbReference type="ARBA" id="ARBA00022603"/>
    </source>
</evidence>
<dbReference type="InterPro" id="IPR013656">
    <property type="entry name" value="PAS_4"/>
</dbReference>
<dbReference type="OrthoDB" id="5287260at2"/>
<dbReference type="InterPro" id="IPR035965">
    <property type="entry name" value="PAS-like_dom_sf"/>
</dbReference>
<dbReference type="Pfam" id="PF03705">
    <property type="entry name" value="CheR_N"/>
    <property type="match status" value="1"/>
</dbReference>
<dbReference type="NCBIfam" id="TIGR00229">
    <property type="entry name" value="sensory_box"/>
    <property type="match status" value="1"/>
</dbReference>
<sequence length="761" mass="87025">MADERVSDPELEDLIQHLQQTHKLDFRGYKRTSLRRRIRQRMEEVGCADFATYRAYVDANAQEFSDLLNTVLINVTSFFRDTDPWTVLSRDIIPQIVERKKEGQPIRIWSVGCASGQEPYSAAMLFAEAMGVEWFCNNVKVYANDLDESALRAARSATYTAREVDGVPPDLLAKYFEHVNSHYVFHRDLRKCVIFGRHNIVNDAPISRIDLLICRNLLIYLDSPTQNTVLPRLHYALNPGGILFLGKAETQLARSKQFEQVDLKSRLFRKVPLEWQRSRGGTLSASPSVTMNHRNSQTRLLEAIVDGSATAYIAVGLDGQVMLANAMARRLLEVGPTDIGKPFHELPVSYRPAELRSRIEEVQATSRALRLENQSYHRPPAESIWLTIDITPIHGDDGKLLATLLGFNNTTRAHQLQTELETTQETLETTVEELQSANEELETTNEELQSTNEELETTNEELQSTNEELETTNEELRSTNEQLESMNDEMRRQSDEATEYRSYAEAVLRSMDTGVIVLDHEMKVRSWNRWSENTWGLRSEEVLGQRLSSVDIGLPVLRLTANIQRVLNGEERQIFIEFRALDRRGRMLDFRVLLLPLLYGSQDARGIVLIMEDMTDLRRSEAFSAYLGRIVAGLMNEVYFLDPETLRFKEVNAGAQRKLGMNMDRIRETTLMDFMPLVPEEDLRAFLTPLMDGKKQEVVFETVLGVKADYSYPAEICMQYLKHEDPPIIVAIVHDTTDRSQLGKVPREMPEESEDEARSAD</sequence>
<feature type="domain" description="CheR-type methyltransferase" evidence="8">
    <location>
        <begin position="1"/>
        <end position="271"/>
    </location>
</feature>
<dbReference type="InterPro" id="IPR000780">
    <property type="entry name" value="CheR_MeTrfase"/>
</dbReference>
<dbReference type="InterPro" id="IPR036804">
    <property type="entry name" value="CheR_N_sf"/>
</dbReference>
<feature type="region of interest" description="Disordered" evidence="6">
    <location>
        <begin position="437"/>
        <end position="477"/>
    </location>
</feature>
<dbReference type="InterPro" id="IPR050903">
    <property type="entry name" value="Bact_Chemotaxis_MeTrfase"/>
</dbReference>
<dbReference type="GO" id="GO:0006355">
    <property type="term" value="P:regulation of DNA-templated transcription"/>
    <property type="evidence" value="ECO:0007669"/>
    <property type="project" value="InterPro"/>
</dbReference>
<protein>
    <recommendedName>
        <fullName evidence="2">protein-glutamate O-methyltransferase</fullName>
        <ecNumber evidence="2">2.1.1.80</ecNumber>
    </recommendedName>
</protein>
<dbReference type="EC" id="2.1.1.80" evidence="2"/>
<dbReference type="Pfam" id="PF08448">
    <property type="entry name" value="PAS_4"/>
    <property type="match status" value="1"/>
</dbReference>
<evidence type="ECO:0000256" key="2">
    <source>
        <dbReference type="ARBA" id="ARBA00012534"/>
    </source>
</evidence>
<gene>
    <name evidence="9" type="primary">cheR</name>
    <name evidence="9" type="ORF">SAE02_27450</name>
</gene>
<feature type="domain" description="PAS" evidence="7">
    <location>
        <begin position="500"/>
        <end position="545"/>
    </location>
</feature>
<dbReference type="Gene3D" id="3.30.450.20">
    <property type="entry name" value="PAS domain"/>
    <property type="match status" value="3"/>
</dbReference>
<comment type="catalytic activity">
    <reaction evidence="1">
        <text>L-glutamyl-[protein] + S-adenosyl-L-methionine = [protein]-L-glutamate 5-O-methyl ester + S-adenosyl-L-homocysteine</text>
        <dbReference type="Rhea" id="RHEA:24452"/>
        <dbReference type="Rhea" id="RHEA-COMP:10208"/>
        <dbReference type="Rhea" id="RHEA-COMP:10311"/>
        <dbReference type="ChEBI" id="CHEBI:29973"/>
        <dbReference type="ChEBI" id="CHEBI:57856"/>
        <dbReference type="ChEBI" id="CHEBI:59789"/>
        <dbReference type="ChEBI" id="CHEBI:82795"/>
        <dbReference type="EC" id="2.1.1.80"/>
    </reaction>
</comment>
<dbReference type="InterPro" id="IPR022641">
    <property type="entry name" value="CheR_N"/>
</dbReference>
<dbReference type="SUPFAM" id="SSF47757">
    <property type="entry name" value="Chemotaxis receptor methyltransferase CheR, N-terminal domain"/>
    <property type="match status" value="1"/>
</dbReference>
<dbReference type="PANTHER" id="PTHR24422">
    <property type="entry name" value="CHEMOTAXIS PROTEIN METHYLTRANSFERASE"/>
    <property type="match status" value="1"/>
</dbReference>
<organism evidence="9 10">
    <name type="scientific">Skermanella aerolata</name>
    <dbReference type="NCBI Taxonomy" id="393310"/>
    <lineage>
        <taxon>Bacteria</taxon>
        <taxon>Pseudomonadati</taxon>
        <taxon>Pseudomonadota</taxon>
        <taxon>Alphaproteobacteria</taxon>
        <taxon>Rhodospirillales</taxon>
        <taxon>Azospirillaceae</taxon>
        <taxon>Skermanella</taxon>
    </lineage>
</organism>
<dbReference type="AlphaFoldDB" id="A0A512DQ58"/>
<dbReference type="SMART" id="SM00091">
    <property type="entry name" value="PAS"/>
    <property type="match status" value="3"/>
</dbReference>
<keyword evidence="3" id="KW-0489">Methyltransferase</keyword>
<dbReference type="EMBL" id="BJYZ01000011">
    <property type="protein sequence ID" value="GEO38597.1"/>
    <property type="molecule type" value="Genomic_DNA"/>
</dbReference>
<dbReference type="Proteomes" id="UP000321523">
    <property type="component" value="Unassembled WGS sequence"/>
</dbReference>
<dbReference type="Pfam" id="PF13426">
    <property type="entry name" value="PAS_9"/>
    <property type="match status" value="1"/>
</dbReference>
<evidence type="ECO:0000313" key="10">
    <source>
        <dbReference type="Proteomes" id="UP000321523"/>
    </source>
</evidence>
<dbReference type="SMART" id="SM00138">
    <property type="entry name" value="MeTrc"/>
    <property type="match status" value="1"/>
</dbReference>
<name>A0A512DQ58_9PROT</name>
<keyword evidence="5" id="KW-0949">S-adenosyl-L-methionine</keyword>